<dbReference type="AlphaFoldDB" id="A0A7W5G9S1"/>
<evidence type="ECO:0000313" key="1">
    <source>
        <dbReference type="EMBL" id="MBB3152005.1"/>
    </source>
</evidence>
<dbReference type="EMBL" id="JACHXW010000005">
    <property type="protein sequence ID" value="MBB3152005.1"/>
    <property type="molecule type" value="Genomic_DNA"/>
</dbReference>
<sequence length="69" mass="7649">MLEKIKLTPGQKLITNKDFEVAIAAKAKIKPMQNGMQIRPASTIIGYNDDSIRMSDGSIIHRAANTFFV</sequence>
<reference evidence="1 2" key="1">
    <citation type="submission" date="2020-08" db="EMBL/GenBank/DDBJ databases">
        <title>Genomic Encyclopedia of Type Strains, Phase III (KMG-III): the genomes of soil and plant-associated and newly described type strains.</title>
        <authorList>
            <person name="Whitman W."/>
        </authorList>
    </citation>
    <scope>NUCLEOTIDE SEQUENCE [LARGE SCALE GENOMIC DNA]</scope>
    <source>
        <strain evidence="1 2">CECT 8234</strain>
    </source>
</reference>
<keyword evidence="2" id="KW-1185">Reference proteome</keyword>
<gene>
    <name evidence="1" type="ORF">FHS16_002051</name>
</gene>
<dbReference type="RefSeq" id="WP_183561554.1">
    <property type="nucleotide sequence ID" value="NZ_CBCSLB010000003.1"/>
</dbReference>
<organism evidence="1 2">
    <name type="scientific">Paenibacillus endophyticus</name>
    <dbReference type="NCBI Taxonomy" id="1294268"/>
    <lineage>
        <taxon>Bacteria</taxon>
        <taxon>Bacillati</taxon>
        <taxon>Bacillota</taxon>
        <taxon>Bacilli</taxon>
        <taxon>Bacillales</taxon>
        <taxon>Paenibacillaceae</taxon>
        <taxon>Paenibacillus</taxon>
    </lineage>
</organism>
<evidence type="ECO:0000313" key="2">
    <source>
        <dbReference type="Proteomes" id="UP000518605"/>
    </source>
</evidence>
<dbReference type="Proteomes" id="UP000518605">
    <property type="component" value="Unassembled WGS sequence"/>
</dbReference>
<accession>A0A7W5G9S1</accession>
<name>A0A7W5G9S1_9BACL</name>
<comment type="caution">
    <text evidence="1">The sequence shown here is derived from an EMBL/GenBank/DDBJ whole genome shotgun (WGS) entry which is preliminary data.</text>
</comment>
<protein>
    <submittedName>
        <fullName evidence="1">Uncharacterized protein</fullName>
    </submittedName>
</protein>
<proteinExistence type="predicted"/>